<proteinExistence type="predicted"/>
<reference evidence="2" key="1">
    <citation type="journal article" date="2017" name="Nat. Genet.">
        <title>Contrasting evolutionary genome dynamics between domesticated and wild yeasts.</title>
        <authorList>
            <person name="Yue J.X."/>
            <person name="Li J."/>
            <person name="Aigrain L."/>
            <person name="Hallin J."/>
            <person name="Persson K."/>
            <person name="Oliver K."/>
            <person name="Bergstrom A."/>
            <person name="Coupland P."/>
            <person name="Warringer J."/>
            <person name="Lagomarsino M.C."/>
            <person name="Fischer G."/>
            <person name="Durbin R."/>
            <person name="Liti G."/>
        </authorList>
    </citation>
    <scope>NUCLEOTIDE SEQUENCE</scope>
    <source>
        <strain evidence="2">CBS432</strain>
    </source>
</reference>
<dbReference type="VEuPathDB" id="FungiDB:SPAR_I01050"/>
<feature type="region of interest" description="Disordered" evidence="1">
    <location>
        <begin position="104"/>
        <end position="135"/>
    </location>
</feature>
<feature type="compositionally biased region" description="Polar residues" evidence="1">
    <location>
        <begin position="584"/>
        <end position="609"/>
    </location>
</feature>
<feature type="compositionally biased region" description="Polar residues" evidence="1">
    <location>
        <begin position="622"/>
        <end position="632"/>
    </location>
</feature>
<protein>
    <submittedName>
        <fullName evidence="2">Vhr1p</fullName>
    </submittedName>
</protein>
<reference evidence="2" key="3">
    <citation type="submission" date="2025-07" db="EMBL/GenBank/DDBJ databases">
        <authorList>
            <consortium name="NCBI Genome Project"/>
        </authorList>
    </citation>
    <scope>NUCLEOTIDE SEQUENCE</scope>
    <source>
        <strain evidence="2">CBS432</strain>
    </source>
</reference>
<accession>A0A8B8UT80</accession>
<evidence type="ECO:0000313" key="2">
    <source>
        <dbReference type="RefSeq" id="XP_033766990.1"/>
    </source>
</evidence>
<dbReference type="RefSeq" id="XP_033766990.1">
    <property type="nucleotide sequence ID" value="XM_033911099.1"/>
</dbReference>
<sequence length="641" mass="71313">MNGPPTFTQYRINKFSGNGATHKIRELLNFNDEKKWKQFSSRRLELIDKFQLSQYKASEQDQNIKQIATILRTEFGYPVSCSKEFEKLVTAAVQSVRRNRKRSKKRYALSIASGSGGNANNSISSNSTSDDEISPSIYQRSHSDFLPTSNFTADFQLTNKFQPLMSHQSNNGSIFPTVSNQNDPSPSVTSTQQKYNDIVTMLVHDLVTNAVPLSEQALKDPYTGPNLSHFATSSLGQQPNITTNIPIDSTVPFFLREKLLLQIQRSRTCQDISQAAGSIDIYANLEILGEMSIRMSIAFVIERFFSNLVSSSMKYITSKTCSPENLALLSQRLFGSATRHNLSHFPAAQVQLRLLYLVIGGIVKDFGFDPTLYPLSEIIHHIVMVQYPLASSCASAPAPSSSSSNKRVKRSPCAVSSDIMMNNNTLSNRATLLTTLPMKPQSANKDVNRRVIIRFNDHEQAFTFHQLSNGPPTVSEVLENCKNLFNIINKNKNFGIFHNDNLLNDESLAKLFDSFSTSEIHLVIRDISTIPLQDAKVPVPITLPKMSCIGENTPIPSIPLVSHEKGDPKKSSLTAFDNILNRISKSPMNEDNSNTTLNTGTSIPNTNNNDHNESVPAPYVTKNKNSFQNGNLPQPVFQPLL</sequence>
<dbReference type="GeneID" id="54631309"/>
<evidence type="ECO:0000256" key="1">
    <source>
        <dbReference type="SAM" id="MobiDB-lite"/>
    </source>
</evidence>
<gene>
    <name evidence="2" type="primary">VHR1</name>
    <name evidence="2" type="ORF">SPAR_I01050</name>
</gene>
<feature type="compositionally biased region" description="Low complexity" evidence="1">
    <location>
        <begin position="110"/>
        <end position="127"/>
    </location>
</feature>
<dbReference type="OrthoDB" id="4089008at2759"/>
<organism evidence="2">
    <name type="scientific">Saccharomyces paradoxus</name>
    <name type="common">Yeast</name>
    <name type="synonym">Saccharomyces douglasii</name>
    <dbReference type="NCBI Taxonomy" id="27291"/>
    <lineage>
        <taxon>Eukaryota</taxon>
        <taxon>Fungi</taxon>
        <taxon>Dikarya</taxon>
        <taxon>Ascomycota</taxon>
        <taxon>Saccharomycotina</taxon>
        <taxon>Saccharomycetes</taxon>
        <taxon>Saccharomycetales</taxon>
        <taxon>Saccharomycetaceae</taxon>
        <taxon>Saccharomyces</taxon>
    </lineage>
</organism>
<dbReference type="InterPro" id="IPR007147">
    <property type="entry name" value="TF_Vhr"/>
</dbReference>
<reference evidence="2" key="2">
    <citation type="submission" date="2020-01" db="EMBL/GenBank/DDBJ databases">
        <title>Population-level Yeast Reference Genomes.</title>
        <authorList>
            <person name="Yue J.-X."/>
        </authorList>
    </citation>
    <scope>NUCLEOTIDE SEQUENCE</scope>
    <source>
        <strain evidence="2">CBS432</strain>
    </source>
</reference>
<reference evidence="2" key="4">
    <citation type="submission" date="2025-08" db="UniProtKB">
        <authorList>
            <consortium name="RefSeq"/>
        </authorList>
    </citation>
    <scope>IDENTIFICATION</scope>
    <source>
        <strain evidence="2">CBS432</strain>
    </source>
</reference>
<dbReference type="KEGG" id="spao:SPAR_I01050"/>
<dbReference type="AlphaFoldDB" id="A0A8B8UT80"/>
<name>A0A8B8UT80_SACPA</name>
<feature type="region of interest" description="Disordered" evidence="1">
    <location>
        <begin position="584"/>
        <end position="641"/>
    </location>
</feature>
<dbReference type="Pfam" id="PF04001">
    <property type="entry name" value="Vhr1"/>
    <property type="match status" value="1"/>
</dbReference>